<keyword evidence="9" id="KW-1185">Reference proteome</keyword>
<dbReference type="FunFam" id="2.60.260.20:FF:000005">
    <property type="entry name" value="Chaperone protein dnaJ 1, mitochondrial"/>
    <property type="match status" value="1"/>
</dbReference>
<dbReference type="Pfam" id="PF01556">
    <property type="entry name" value="DnaJ_C"/>
    <property type="match status" value="1"/>
</dbReference>
<organism evidence="8 9">
    <name type="scientific">Lasius niger</name>
    <name type="common">Black garden ant</name>
    <dbReference type="NCBI Taxonomy" id="67767"/>
    <lineage>
        <taxon>Eukaryota</taxon>
        <taxon>Metazoa</taxon>
        <taxon>Ecdysozoa</taxon>
        <taxon>Arthropoda</taxon>
        <taxon>Hexapoda</taxon>
        <taxon>Insecta</taxon>
        <taxon>Pterygota</taxon>
        <taxon>Neoptera</taxon>
        <taxon>Endopterygota</taxon>
        <taxon>Hymenoptera</taxon>
        <taxon>Apocrita</taxon>
        <taxon>Aculeata</taxon>
        <taxon>Formicoidea</taxon>
        <taxon>Formicidae</taxon>
        <taxon>Formicinae</taxon>
        <taxon>Lasius</taxon>
        <taxon>Lasius</taxon>
    </lineage>
</organism>
<feature type="region of interest" description="Disordered" evidence="6">
    <location>
        <begin position="392"/>
        <end position="439"/>
    </location>
</feature>
<dbReference type="Gene3D" id="1.10.287.110">
    <property type="entry name" value="DnaJ domain"/>
    <property type="match status" value="1"/>
</dbReference>
<dbReference type="PRINTS" id="PR00625">
    <property type="entry name" value="JDOMAIN"/>
</dbReference>
<evidence type="ECO:0000256" key="2">
    <source>
        <dbReference type="ARBA" id="ARBA00022737"/>
    </source>
</evidence>
<accession>A0A0J7KLB0</accession>
<dbReference type="InterPro" id="IPR018253">
    <property type="entry name" value="DnaJ_domain_CS"/>
</dbReference>
<keyword evidence="5" id="KW-0143">Chaperone</keyword>
<sequence length="439" mass="49246">MCTIRIEMFDDTEFYFVLSILDNLGRIIQPHRAIHLTSRLLKRNYYEILGVSKNASAKDIKKAYYQLAKKYHPDTNKGDPDASKKFQEVSEAYEVLSDDTKRKEFDTWGATSEQMGMGMGQQGQRPKSYNQHWQYRSTVNAEELFRRIFGDAGAFQSGAFSDFEDFAETSYGFGAAQEVIMNLSFSQAARGVNKDIDVNVIDYCPKCRGSRCEIGTKPVQRKRITVPVPAGVEDGQTIRMPIGKKEIFVTFRVEKSRYFRRDGPDVHTDAGVSLAQAVLGGTIRVEGVYEDQTIQITSGTSSHTRIRLSGKGLKKVNGIGYGDHYVTIKVVVPKQLTDKQRALFQAYAELETDTPGSIYGVTYKTDGKGTKESYSGPLHLVESIRIALGNMPNREKQPSSSEPEHPGDKSLDNKPVHTKDTDADSKNDTNAEMQRRKMP</sequence>
<dbReference type="GO" id="GO:0008270">
    <property type="term" value="F:zinc ion binding"/>
    <property type="evidence" value="ECO:0007669"/>
    <property type="project" value="UniProtKB-KW"/>
</dbReference>
<keyword evidence="1" id="KW-0479">Metal-binding</keyword>
<dbReference type="PANTHER" id="PTHR44145:SF3">
    <property type="entry name" value="DNAJ HOMOLOG SUBFAMILY A MEMBER 3, MITOCHONDRIAL"/>
    <property type="match status" value="1"/>
</dbReference>
<dbReference type="GO" id="GO:0006457">
    <property type="term" value="P:protein folding"/>
    <property type="evidence" value="ECO:0007669"/>
    <property type="project" value="InterPro"/>
</dbReference>
<keyword evidence="2" id="KW-0677">Repeat</keyword>
<protein>
    <submittedName>
        <fullName evidence="8">Protein tumorous imaginal mitochondrial</fullName>
    </submittedName>
</protein>
<comment type="caution">
    <text evidence="8">The sequence shown here is derived from an EMBL/GenBank/DDBJ whole genome shotgun (WGS) entry which is preliminary data.</text>
</comment>
<dbReference type="InterPro" id="IPR051938">
    <property type="entry name" value="Apopto_cytoskel_mod"/>
</dbReference>
<evidence type="ECO:0000256" key="5">
    <source>
        <dbReference type="ARBA" id="ARBA00023186"/>
    </source>
</evidence>
<dbReference type="EMBL" id="LBMM01005822">
    <property type="protein sequence ID" value="KMQ91183.1"/>
    <property type="molecule type" value="Genomic_DNA"/>
</dbReference>
<dbReference type="AlphaFoldDB" id="A0A0J7KLB0"/>
<dbReference type="GO" id="GO:0005739">
    <property type="term" value="C:mitochondrion"/>
    <property type="evidence" value="ECO:0007669"/>
    <property type="project" value="TreeGrafter"/>
</dbReference>
<dbReference type="InterPro" id="IPR036869">
    <property type="entry name" value="J_dom_sf"/>
</dbReference>
<evidence type="ECO:0000256" key="3">
    <source>
        <dbReference type="ARBA" id="ARBA00022771"/>
    </source>
</evidence>
<dbReference type="Proteomes" id="UP000036403">
    <property type="component" value="Unassembled WGS sequence"/>
</dbReference>
<dbReference type="PANTHER" id="PTHR44145">
    <property type="entry name" value="DNAJ HOMOLOG SUBFAMILY A MEMBER 3, MITOCHONDRIAL"/>
    <property type="match status" value="1"/>
</dbReference>
<dbReference type="STRING" id="67767.A0A0J7KLB0"/>
<dbReference type="SUPFAM" id="SSF46565">
    <property type="entry name" value="Chaperone J-domain"/>
    <property type="match status" value="1"/>
</dbReference>
<evidence type="ECO:0000256" key="1">
    <source>
        <dbReference type="ARBA" id="ARBA00022723"/>
    </source>
</evidence>
<evidence type="ECO:0000313" key="8">
    <source>
        <dbReference type="EMBL" id="KMQ91183.1"/>
    </source>
</evidence>
<dbReference type="PaxDb" id="67767-A0A0J7KLB0"/>
<keyword evidence="4" id="KW-0862">Zinc</keyword>
<dbReference type="CDD" id="cd10747">
    <property type="entry name" value="DnaJ_C"/>
    <property type="match status" value="1"/>
</dbReference>
<dbReference type="Pfam" id="PF00226">
    <property type="entry name" value="DnaJ"/>
    <property type="match status" value="1"/>
</dbReference>
<dbReference type="SMART" id="SM00271">
    <property type="entry name" value="DnaJ"/>
    <property type="match status" value="1"/>
</dbReference>
<dbReference type="PROSITE" id="PS50076">
    <property type="entry name" value="DNAJ_2"/>
    <property type="match status" value="1"/>
</dbReference>
<name>A0A0J7KLB0_LASNI</name>
<dbReference type="InterPro" id="IPR001623">
    <property type="entry name" value="DnaJ_domain"/>
</dbReference>
<proteinExistence type="predicted"/>
<dbReference type="PROSITE" id="PS00636">
    <property type="entry name" value="DNAJ_1"/>
    <property type="match status" value="1"/>
</dbReference>
<evidence type="ECO:0000256" key="6">
    <source>
        <dbReference type="SAM" id="MobiDB-lite"/>
    </source>
</evidence>
<dbReference type="GO" id="GO:0007005">
    <property type="term" value="P:mitochondrion organization"/>
    <property type="evidence" value="ECO:0007669"/>
    <property type="project" value="TreeGrafter"/>
</dbReference>
<dbReference type="FunFam" id="1.10.287.110:FF:000075">
    <property type="entry name" value="Uncharacterized protein, isoform D"/>
    <property type="match status" value="1"/>
</dbReference>
<dbReference type="OrthoDB" id="10256793at2759"/>
<dbReference type="GO" id="GO:0051082">
    <property type="term" value="F:unfolded protein binding"/>
    <property type="evidence" value="ECO:0007669"/>
    <property type="project" value="InterPro"/>
</dbReference>
<dbReference type="InterPro" id="IPR002939">
    <property type="entry name" value="DnaJ_C"/>
</dbReference>
<reference evidence="8 9" key="1">
    <citation type="submission" date="2015-04" db="EMBL/GenBank/DDBJ databases">
        <title>Lasius niger genome sequencing.</title>
        <authorList>
            <person name="Konorov E.A."/>
            <person name="Nikitin M.A."/>
            <person name="Kirill M.V."/>
            <person name="Chang P."/>
        </authorList>
    </citation>
    <scope>NUCLEOTIDE SEQUENCE [LARGE SCALE GENOMIC DNA]</scope>
    <source>
        <tissue evidence="8">Whole</tissue>
    </source>
</reference>
<dbReference type="InterPro" id="IPR008971">
    <property type="entry name" value="HSP40/DnaJ_pept-bd"/>
</dbReference>
<gene>
    <name evidence="8" type="ORF">RF55_8984</name>
</gene>
<dbReference type="SUPFAM" id="SSF49493">
    <property type="entry name" value="HSP40/DnaJ peptide-binding domain"/>
    <property type="match status" value="2"/>
</dbReference>
<evidence type="ECO:0000256" key="4">
    <source>
        <dbReference type="ARBA" id="ARBA00022833"/>
    </source>
</evidence>
<dbReference type="CDD" id="cd06257">
    <property type="entry name" value="DnaJ"/>
    <property type="match status" value="1"/>
</dbReference>
<keyword evidence="3" id="KW-0863">Zinc-finger</keyword>
<evidence type="ECO:0000259" key="7">
    <source>
        <dbReference type="PROSITE" id="PS50076"/>
    </source>
</evidence>
<evidence type="ECO:0000313" key="9">
    <source>
        <dbReference type="Proteomes" id="UP000036403"/>
    </source>
</evidence>
<feature type="domain" description="J" evidence="7">
    <location>
        <begin position="44"/>
        <end position="109"/>
    </location>
</feature>
<feature type="compositionally biased region" description="Basic and acidic residues" evidence="6">
    <location>
        <begin position="393"/>
        <end position="439"/>
    </location>
</feature>
<dbReference type="Gene3D" id="2.60.260.20">
    <property type="entry name" value="Urease metallochaperone UreE, N-terminal domain"/>
    <property type="match status" value="2"/>
</dbReference>
<dbReference type="GO" id="GO:0043066">
    <property type="term" value="P:negative regulation of apoptotic process"/>
    <property type="evidence" value="ECO:0007669"/>
    <property type="project" value="TreeGrafter"/>
</dbReference>